<reference evidence="1 2" key="1">
    <citation type="journal article" date="2019" name="Int. J. Syst. Evol. Microbiol.">
        <title>The Global Catalogue of Microorganisms (GCM) 10K type strain sequencing project: providing services to taxonomists for standard genome sequencing and annotation.</title>
        <authorList>
            <consortium name="The Broad Institute Genomics Platform"/>
            <consortium name="The Broad Institute Genome Sequencing Center for Infectious Disease"/>
            <person name="Wu L."/>
            <person name="Ma J."/>
        </authorList>
    </citation>
    <scope>NUCLEOTIDE SEQUENCE [LARGE SCALE GENOMIC DNA]</scope>
    <source>
        <strain evidence="1 2">CGMCC 1.10390</strain>
    </source>
</reference>
<dbReference type="AlphaFoldDB" id="A0ABD6DIB9"/>
<dbReference type="Proteomes" id="UP001597034">
    <property type="component" value="Unassembled WGS sequence"/>
</dbReference>
<comment type="caution">
    <text evidence="1">The sequence shown here is derived from an EMBL/GenBank/DDBJ whole genome shotgun (WGS) entry which is preliminary data.</text>
</comment>
<name>A0ABD6DIB9_9EURY</name>
<evidence type="ECO:0000313" key="2">
    <source>
        <dbReference type="Proteomes" id="UP001597034"/>
    </source>
</evidence>
<keyword evidence="2" id="KW-1185">Reference proteome</keyword>
<evidence type="ECO:0008006" key="3">
    <source>
        <dbReference type="Google" id="ProtNLM"/>
    </source>
</evidence>
<protein>
    <recommendedName>
        <fullName evidence="3">5-methylcytosine-specific restriction enzyme subunit McrC</fullName>
    </recommendedName>
</protein>
<accession>A0ABD6DIB9</accession>
<sequence>MERAELVDALSEDVLAYVMHGNIPERHLVDELRPDGLDERFADFESLVRLHFVLDPDVVEFVEALPKRLRSIKTQTKDVTETTRGSVDGRVDWQSTVRTRYARNPNDNALFVCEKRYENYDVAENLVLKRLLAMVYRTLQDIEPFIERGYDWVTQRWRENGELVEEMRRVFERNVHVTRIRDPKTYEPTERMLERAESARAPVYREAAGLLRRYRRSLEADADAIRELLERTAITPDDDETLFELYVLFRYVAAIEEFQDDRFTVETIDSASQAVARLDTGSESVVLYHDNSAADRNLSFEPAPFEKPDRDLSRTERVQREAREVARTYFRDREFQSVTGRPDVIVLEIATDEAREYLVTEVKHSTRVETIKQGIRETLEYLAFLRQDGAFVYEDGFFGSGWNGVLVVQDMDDEETAPIDEQRSIKILQADEVETQLRRVLTEVFD</sequence>
<evidence type="ECO:0000313" key="1">
    <source>
        <dbReference type="EMBL" id="MFD1644969.1"/>
    </source>
</evidence>
<dbReference type="EMBL" id="JBHUDO010000001">
    <property type="protein sequence ID" value="MFD1644969.1"/>
    <property type="molecule type" value="Genomic_DNA"/>
</dbReference>
<dbReference type="RefSeq" id="WP_256400209.1">
    <property type="nucleotide sequence ID" value="NZ_JANHJR010000002.1"/>
</dbReference>
<gene>
    <name evidence="1" type="ORF">ACFSBL_04655</name>
</gene>
<proteinExistence type="predicted"/>
<organism evidence="1 2">
    <name type="scientific">Haloarchaeobius litoreus</name>
    <dbReference type="NCBI Taxonomy" id="755306"/>
    <lineage>
        <taxon>Archaea</taxon>
        <taxon>Methanobacteriati</taxon>
        <taxon>Methanobacteriota</taxon>
        <taxon>Stenosarchaea group</taxon>
        <taxon>Halobacteria</taxon>
        <taxon>Halobacteriales</taxon>
        <taxon>Halorubellaceae</taxon>
        <taxon>Haloarchaeobius</taxon>
    </lineage>
</organism>